<sequence>MNPNPSMTYQTFSSSLHRFLLIPLPSHWQKRRFPEDTTPYVELEPMDFDNPPTSSSQAAMARSLHPHKGVDYKIRDWLELVLPITGFSNASSPTFKGKLTVDSFDESMDYSRQKFFLNHKKFPDHIDPLSRVGYLFTRLVICRHNPANIHVSEVVNYKHSSPIISMLSASFGFNFRLNFSPIISQELTILQTIEMEAAYNYVNSDYSLLTKIHAVTSV</sequence>
<dbReference type="Proteomes" id="UP000265703">
    <property type="component" value="Unassembled WGS sequence"/>
</dbReference>
<evidence type="ECO:0000313" key="1">
    <source>
        <dbReference type="EMBL" id="RIA80251.1"/>
    </source>
</evidence>
<gene>
    <name evidence="1" type="ORF">C1645_839041</name>
</gene>
<dbReference type="EMBL" id="QKYT01001011">
    <property type="protein sequence ID" value="RIA80251.1"/>
    <property type="molecule type" value="Genomic_DNA"/>
</dbReference>
<accession>A0A397SBZ6</accession>
<organism evidence="1 2">
    <name type="scientific">Glomus cerebriforme</name>
    <dbReference type="NCBI Taxonomy" id="658196"/>
    <lineage>
        <taxon>Eukaryota</taxon>
        <taxon>Fungi</taxon>
        <taxon>Fungi incertae sedis</taxon>
        <taxon>Mucoromycota</taxon>
        <taxon>Glomeromycotina</taxon>
        <taxon>Glomeromycetes</taxon>
        <taxon>Glomerales</taxon>
        <taxon>Glomeraceae</taxon>
        <taxon>Glomus</taxon>
    </lineage>
</organism>
<comment type="caution">
    <text evidence="1">The sequence shown here is derived from an EMBL/GenBank/DDBJ whole genome shotgun (WGS) entry which is preliminary data.</text>
</comment>
<dbReference type="AlphaFoldDB" id="A0A397SBZ6"/>
<proteinExistence type="predicted"/>
<evidence type="ECO:0000313" key="2">
    <source>
        <dbReference type="Proteomes" id="UP000265703"/>
    </source>
</evidence>
<protein>
    <submittedName>
        <fullName evidence="1">Uncharacterized protein</fullName>
    </submittedName>
</protein>
<reference evidence="1 2" key="1">
    <citation type="submission" date="2018-06" db="EMBL/GenBank/DDBJ databases">
        <title>Comparative genomics reveals the genomic features of Rhizophagus irregularis, R. cerebriforme, R. diaphanum and Gigaspora rosea, and their symbiotic lifestyle signature.</title>
        <authorList>
            <person name="Morin E."/>
            <person name="San Clemente H."/>
            <person name="Chen E.C.H."/>
            <person name="De La Providencia I."/>
            <person name="Hainaut M."/>
            <person name="Kuo A."/>
            <person name="Kohler A."/>
            <person name="Murat C."/>
            <person name="Tang N."/>
            <person name="Roy S."/>
            <person name="Loubradou J."/>
            <person name="Henrissat B."/>
            <person name="Grigoriev I.V."/>
            <person name="Corradi N."/>
            <person name="Roux C."/>
            <person name="Martin F.M."/>
        </authorList>
    </citation>
    <scope>NUCLEOTIDE SEQUENCE [LARGE SCALE GENOMIC DNA]</scope>
    <source>
        <strain evidence="1 2">DAOM 227022</strain>
    </source>
</reference>
<keyword evidence="2" id="KW-1185">Reference proteome</keyword>
<name>A0A397SBZ6_9GLOM</name>